<dbReference type="InterPro" id="IPR005158">
    <property type="entry name" value="BTAD"/>
</dbReference>
<sequence length="1017" mass="110381">MQFQVLGPVLAHVDGAPVELSRRRMERCLLGILLLDLGTRVTVGRLTDLLWGDRPPERSKAALQVLVSRLRAWLAAAGAEEYGVRLLTRGDGYVLEGDPARVDAHRFRQLCEQARGVSDPVDRLVLLRSALALWQGPPLGDSATDEVRRVVVPALEELYLVAQELSFEARLALGQHGEVTGELAILAAAHPDRDRLVELLMLGLYRAGRRQEALDAYAAARRENDLGQGLRELHAQILRSDPALTGPPSGAGIVVPALLPPAVPDFTGRQDQLEALDRLTEQPGAVVISTIGGVGGVGKTALALYWAHRARHAYPDGQLHINLHGYSASAPVSPAEALGRFLRALGVPPEQVPADLDEAAALYRSRIAGLQMLVVLDNAGYAGQVRPLLPSGPGSLALITSRDRLAGLTALDGARRLTLESLPVDEAVDLLARVIGADRVAADRPAAARLVDLCGRLPLAIRITAAQLAERPELSLARHVEDLEAGDRLAALALPEDDDASVRVAFGHSYTGLKPEAARLFRLLGLVPGPEFGVEAAAALAGVDRREATRLLHILTTAHLIEPRGADRHGFHDLMRLYAADQVATDPERDEALRRFYHWYVRSADAAAWLLSPDRLHLPIPDSFTTSEPVALADREQALAWCDMERDGFFAAVTDPPEGTDPEAVWLLADGVRFYFLLRVYMAQALEMAYAALAIARDSPDPRVQAAMHFSVGAQLQERENYADAQRYFDLALDWARRSGEPTAEAIYLIWSGWSLRNTGDLDEAARRYAAALPLFALSEADRDGYAVTQSMLAVIYRFLGRFPEALELITASLATLAELGPHLLGIHTTHLAWIHIDLGRHDEALAHLDAAMRSVKETHRLTAELPILIAMACVHHRLGQHERAGQCLDEVLGHCARMPASGLESEARVVLALLHRTHGRHDEALAEAVEAVRLGGKMPLEQFKARIVLARVLLDTGDRAGSAAQARQAVEGCRTIGYRLGLARSLAVLGEATGDAAHTAESAALHAELEVPHHIF</sequence>
<gene>
    <name evidence="7" type="ORF">IW245_005052</name>
</gene>
<evidence type="ECO:0000256" key="2">
    <source>
        <dbReference type="ARBA" id="ARBA00023015"/>
    </source>
</evidence>
<accession>A0A8J7GDZ9</accession>
<dbReference type="Pfam" id="PF03704">
    <property type="entry name" value="BTAD"/>
    <property type="match status" value="1"/>
</dbReference>
<dbReference type="EMBL" id="JADOUF010000001">
    <property type="protein sequence ID" value="MBG6138858.1"/>
    <property type="molecule type" value="Genomic_DNA"/>
</dbReference>
<dbReference type="InterPro" id="IPR019734">
    <property type="entry name" value="TPR_rpt"/>
</dbReference>
<evidence type="ECO:0000313" key="7">
    <source>
        <dbReference type="EMBL" id="MBG6138858.1"/>
    </source>
</evidence>
<dbReference type="GO" id="GO:0003677">
    <property type="term" value="F:DNA binding"/>
    <property type="evidence" value="ECO:0007669"/>
    <property type="project" value="UniProtKB-UniRule"/>
</dbReference>
<dbReference type="GO" id="GO:0000160">
    <property type="term" value="P:phosphorelay signal transduction system"/>
    <property type="evidence" value="ECO:0007669"/>
    <property type="project" value="InterPro"/>
</dbReference>
<dbReference type="SUPFAM" id="SSF46894">
    <property type="entry name" value="C-terminal effector domain of the bipartite response regulators"/>
    <property type="match status" value="1"/>
</dbReference>
<dbReference type="Proteomes" id="UP000622552">
    <property type="component" value="Unassembled WGS sequence"/>
</dbReference>
<dbReference type="Pfam" id="PF13424">
    <property type="entry name" value="TPR_12"/>
    <property type="match status" value="1"/>
</dbReference>
<evidence type="ECO:0000313" key="8">
    <source>
        <dbReference type="Proteomes" id="UP000622552"/>
    </source>
</evidence>
<dbReference type="PANTHER" id="PTHR35807:SF1">
    <property type="entry name" value="TRANSCRIPTIONAL REGULATOR REDD"/>
    <property type="match status" value="1"/>
</dbReference>
<dbReference type="RefSeq" id="WP_197005568.1">
    <property type="nucleotide sequence ID" value="NZ_BONS01000009.1"/>
</dbReference>
<keyword evidence="4" id="KW-0804">Transcription</keyword>
<feature type="domain" description="OmpR/PhoB-type" evidence="6">
    <location>
        <begin position="1"/>
        <end position="97"/>
    </location>
</feature>
<keyword evidence="8" id="KW-1185">Reference proteome</keyword>
<proteinExistence type="inferred from homology"/>
<dbReference type="SMART" id="SM01043">
    <property type="entry name" value="BTAD"/>
    <property type="match status" value="1"/>
</dbReference>
<reference evidence="7" key="1">
    <citation type="submission" date="2020-11" db="EMBL/GenBank/DDBJ databases">
        <title>Sequencing the genomes of 1000 actinobacteria strains.</title>
        <authorList>
            <person name="Klenk H.-P."/>
        </authorList>
    </citation>
    <scope>NUCLEOTIDE SEQUENCE</scope>
    <source>
        <strain evidence="7">DSM 45356</strain>
    </source>
</reference>
<dbReference type="InterPro" id="IPR036388">
    <property type="entry name" value="WH-like_DNA-bd_sf"/>
</dbReference>
<feature type="DNA-binding region" description="OmpR/PhoB-type" evidence="5">
    <location>
        <begin position="1"/>
        <end position="97"/>
    </location>
</feature>
<dbReference type="InterPro" id="IPR016032">
    <property type="entry name" value="Sig_transdc_resp-reg_C-effctor"/>
</dbReference>
<evidence type="ECO:0000256" key="3">
    <source>
        <dbReference type="ARBA" id="ARBA00023125"/>
    </source>
</evidence>
<evidence type="ECO:0000256" key="5">
    <source>
        <dbReference type="PROSITE-ProRule" id="PRU01091"/>
    </source>
</evidence>
<comment type="caution">
    <text evidence="7">The sequence shown here is derived from an EMBL/GenBank/DDBJ whole genome shotgun (WGS) entry which is preliminary data.</text>
</comment>
<evidence type="ECO:0000259" key="6">
    <source>
        <dbReference type="PROSITE" id="PS51755"/>
    </source>
</evidence>
<keyword evidence="2" id="KW-0805">Transcription regulation</keyword>
<comment type="similarity">
    <text evidence="1">Belongs to the AfsR/DnrI/RedD regulatory family.</text>
</comment>
<dbReference type="Gene3D" id="3.40.50.300">
    <property type="entry name" value="P-loop containing nucleotide triphosphate hydrolases"/>
    <property type="match status" value="1"/>
</dbReference>
<dbReference type="CDD" id="cd15831">
    <property type="entry name" value="BTAD"/>
    <property type="match status" value="1"/>
</dbReference>
<dbReference type="InterPro" id="IPR027417">
    <property type="entry name" value="P-loop_NTPase"/>
</dbReference>
<evidence type="ECO:0000256" key="1">
    <source>
        <dbReference type="ARBA" id="ARBA00005820"/>
    </source>
</evidence>
<dbReference type="SMART" id="SM00862">
    <property type="entry name" value="Trans_reg_C"/>
    <property type="match status" value="1"/>
</dbReference>
<dbReference type="InterPro" id="IPR011990">
    <property type="entry name" value="TPR-like_helical_dom_sf"/>
</dbReference>
<protein>
    <submittedName>
        <fullName evidence="7">DNA-binding SARP family transcriptional activator</fullName>
    </submittedName>
</protein>
<dbReference type="PRINTS" id="PR00364">
    <property type="entry name" value="DISEASERSIST"/>
</dbReference>
<dbReference type="GO" id="GO:0006355">
    <property type="term" value="P:regulation of DNA-templated transcription"/>
    <property type="evidence" value="ECO:0007669"/>
    <property type="project" value="InterPro"/>
</dbReference>
<keyword evidence="3 5" id="KW-0238">DNA-binding</keyword>
<dbReference type="SMART" id="SM00028">
    <property type="entry name" value="TPR"/>
    <property type="match status" value="5"/>
</dbReference>
<dbReference type="Gene3D" id="1.25.40.10">
    <property type="entry name" value="Tetratricopeptide repeat domain"/>
    <property type="match status" value="3"/>
</dbReference>
<dbReference type="SUPFAM" id="SSF48452">
    <property type="entry name" value="TPR-like"/>
    <property type="match status" value="2"/>
</dbReference>
<organism evidence="7 8">
    <name type="scientific">Longispora fulva</name>
    <dbReference type="NCBI Taxonomy" id="619741"/>
    <lineage>
        <taxon>Bacteria</taxon>
        <taxon>Bacillati</taxon>
        <taxon>Actinomycetota</taxon>
        <taxon>Actinomycetes</taxon>
        <taxon>Micromonosporales</taxon>
        <taxon>Micromonosporaceae</taxon>
        <taxon>Longispora</taxon>
    </lineage>
</organism>
<dbReference type="InterPro" id="IPR051677">
    <property type="entry name" value="AfsR-DnrI-RedD_regulator"/>
</dbReference>
<dbReference type="InterPro" id="IPR001867">
    <property type="entry name" value="OmpR/PhoB-type_DNA-bd"/>
</dbReference>
<dbReference type="SUPFAM" id="SSF52540">
    <property type="entry name" value="P-loop containing nucleoside triphosphate hydrolases"/>
    <property type="match status" value="1"/>
</dbReference>
<evidence type="ECO:0000256" key="4">
    <source>
        <dbReference type="ARBA" id="ARBA00023163"/>
    </source>
</evidence>
<dbReference type="PROSITE" id="PS51755">
    <property type="entry name" value="OMPR_PHOB"/>
    <property type="match status" value="1"/>
</dbReference>
<dbReference type="AlphaFoldDB" id="A0A8J7GDZ9"/>
<dbReference type="PANTHER" id="PTHR35807">
    <property type="entry name" value="TRANSCRIPTIONAL REGULATOR REDD-RELATED"/>
    <property type="match status" value="1"/>
</dbReference>
<dbReference type="Gene3D" id="1.10.10.10">
    <property type="entry name" value="Winged helix-like DNA-binding domain superfamily/Winged helix DNA-binding domain"/>
    <property type="match status" value="1"/>
</dbReference>
<name>A0A8J7GDZ9_9ACTN</name>